<proteinExistence type="predicted"/>
<name>A0A645CTP4_9ZZZZ</name>
<sequence length="108" mass="12814">MEFKKILQILKIAVHKDKALIGNDIIESIFILIKSQQLTLFPKFPENLSRMPTTTKRTVHINPIRTDIQPINGFSEQRRYMIKSFIHGVRYLFFHHSFFQQGSKIRSR</sequence>
<dbReference type="AlphaFoldDB" id="A0A645CTP4"/>
<accession>A0A645CTP4</accession>
<evidence type="ECO:0000313" key="1">
    <source>
        <dbReference type="EMBL" id="MPM80269.1"/>
    </source>
</evidence>
<gene>
    <name evidence="1" type="ORF">SDC9_127316</name>
</gene>
<comment type="caution">
    <text evidence="1">The sequence shown here is derived from an EMBL/GenBank/DDBJ whole genome shotgun (WGS) entry which is preliminary data.</text>
</comment>
<protein>
    <submittedName>
        <fullName evidence="1">Uncharacterized protein</fullName>
    </submittedName>
</protein>
<reference evidence="1" key="1">
    <citation type="submission" date="2019-08" db="EMBL/GenBank/DDBJ databases">
        <authorList>
            <person name="Kucharzyk K."/>
            <person name="Murdoch R.W."/>
            <person name="Higgins S."/>
            <person name="Loffler F."/>
        </authorList>
    </citation>
    <scope>NUCLEOTIDE SEQUENCE</scope>
</reference>
<dbReference type="EMBL" id="VSSQ01029937">
    <property type="protein sequence ID" value="MPM80269.1"/>
    <property type="molecule type" value="Genomic_DNA"/>
</dbReference>
<organism evidence="1">
    <name type="scientific">bioreactor metagenome</name>
    <dbReference type="NCBI Taxonomy" id="1076179"/>
    <lineage>
        <taxon>unclassified sequences</taxon>
        <taxon>metagenomes</taxon>
        <taxon>ecological metagenomes</taxon>
    </lineage>
</organism>